<proteinExistence type="predicted"/>
<dbReference type="Proteomes" id="UP000293781">
    <property type="component" value="Unassembled WGS sequence"/>
</dbReference>
<dbReference type="PANTHER" id="PTHR35010:SF2">
    <property type="entry name" value="BLL4672 PROTEIN"/>
    <property type="match status" value="1"/>
</dbReference>
<dbReference type="Pfam" id="PF13560">
    <property type="entry name" value="HTH_31"/>
    <property type="match status" value="1"/>
</dbReference>
<dbReference type="PANTHER" id="PTHR35010">
    <property type="entry name" value="BLL4672 PROTEIN-RELATED"/>
    <property type="match status" value="1"/>
</dbReference>
<dbReference type="CDD" id="cd00093">
    <property type="entry name" value="HTH_XRE"/>
    <property type="match status" value="1"/>
</dbReference>
<name>A0A4Q7UIE3_9ACTN</name>
<evidence type="ECO:0000313" key="2">
    <source>
        <dbReference type="EMBL" id="RZT80208.1"/>
    </source>
</evidence>
<dbReference type="InterPro" id="IPR010982">
    <property type="entry name" value="Lambda_DNA-bd_dom_sf"/>
</dbReference>
<dbReference type="SUPFAM" id="SSF47413">
    <property type="entry name" value="lambda repressor-like DNA-binding domains"/>
    <property type="match status" value="1"/>
</dbReference>
<dbReference type="AlphaFoldDB" id="A0A4Q7UIE3"/>
<evidence type="ECO:0000313" key="3">
    <source>
        <dbReference type="Proteomes" id="UP000293781"/>
    </source>
</evidence>
<protein>
    <submittedName>
        <fullName evidence="2">Helix-turn-helix protein</fullName>
    </submittedName>
</protein>
<evidence type="ECO:0000259" key="1">
    <source>
        <dbReference type="SMART" id="SM00530"/>
    </source>
</evidence>
<dbReference type="GO" id="GO:0003677">
    <property type="term" value="F:DNA binding"/>
    <property type="evidence" value="ECO:0007669"/>
    <property type="project" value="InterPro"/>
</dbReference>
<dbReference type="EMBL" id="SHKK01000001">
    <property type="protein sequence ID" value="RZT80208.1"/>
    <property type="molecule type" value="Genomic_DNA"/>
</dbReference>
<dbReference type="Pfam" id="PF17765">
    <property type="entry name" value="MLTR_LBD"/>
    <property type="match status" value="1"/>
</dbReference>
<organism evidence="2 3">
    <name type="scientific">Micromonospora violae</name>
    <dbReference type="NCBI Taxonomy" id="1278207"/>
    <lineage>
        <taxon>Bacteria</taxon>
        <taxon>Bacillati</taxon>
        <taxon>Actinomycetota</taxon>
        <taxon>Actinomycetes</taxon>
        <taxon>Micromonosporales</taxon>
        <taxon>Micromonosporaceae</taxon>
        <taxon>Micromonospora</taxon>
    </lineage>
</organism>
<dbReference type="Gene3D" id="3.30.450.180">
    <property type="match status" value="1"/>
</dbReference>
<accession>A0A4Q7UIE3</accession>
<dbReference type="InterPro" id="IPR001387">
    <property type="entry name" value="Cro/C1-type_HTH"/>
</dbReference>
<gene>
    <name evidence="2" type="ORF">EV382_3454</name>
</gene>
<comment type="caution">
    <text evidence="2">The sequence shown here is derived from an EMBL/GenBank/DDBJ whole genome shotgun (WGS) entry which is preliminary data.</text>
</comment>
<dbReference type="Gene3D" id="1.10.260.40">
    <property type="entry name" value="lambda repressor-like DNA-binding domains"/>
    <property type="match status" value="1"/>
</dbReference>
<dbReference type="OrthoDB" id="4790304at2"/>
<feature type="domain" description="HTH cro/C1-type" evidence="1">
    <location>
        <begin position="13"/>
        <end position="85"/>
    </location>
</feature>
<reference evidence="2 3" key="1">
    <citation type="submission" date="2019-02" db="EMBL/GenBank/DDBJ databases">
        <title>Sequencing the genomes of 1000 actinobacteria strains.</title>
        <authorList>
            <person name="Klenk H.-P."/>
        </authorList>
    </citation>
    <scope>NUCLEOTIDE SEQUENCE [LARGE SCALE GENOMIC DNA]</scope>
    <source>
        <strain evidence="2 3">DSM 45888</strain>
    </source>
</reference>
<keyword evidence="3" id="KW-1185">Reference proteome</keyword>
<dbReference type="SMART" id="SM00530">
    <property type="entry name" value="HTH_XRE"/>
    <property type="match status" value="1"/>
</dbReference>
<sequence length="281" mass="31066">MGAVTQRELLAGFLRSRREALAPEEVGIVRGPRRRTPGLRREEVAQLSGVSVTWYTWLEQARDISVSRQVLESLARTLHLTAAERRHLFTLAETAVPDEAPPRRSVNPTLCQLVTALQPNPAYVIDSCWDVLAYNRAYECLVGGLDGLPEEERNSLWLLFTRSAMRTLVVDWQREARQIVGQFRASAGRYPDDPRIGALISALNEASPAFVAIWSEHPIQAFASATKRFHHPRAGRIDLNYTKLAVVENPTQHLVVFLPATPSDASGLGRLAAGDEADAAG</sequence>
<dbReference type="InterPro" id="IPR041413">
    <property type="entry name" value="MLTR_LBD"/>
</dbReference>